<protein>
    <submittedName>
        <fullName evidence="1">Uncharacterized protein</fullName>
    </submittedName>
</protein>
<keyword evidence="2" id="KW-1185">Reference proteome</keyword>
<proteinExistence type="predicted"/>
<dbReference type="Proteomes" id="UP000828443">
    <property type="component" value="Segment"/>
</dbReference>
<reference evidence="1" key="1">
    <citation type="journal article" date="2021" name="Viruses">
        <title>Novel Viruses That Lyse Plant and Human Strains of Kosakonia cowanii.</title>
        <authorList>
            <person name="Petrzik K."/>
            <person name="Brazdova S."/>
            <person name="Krawczyk K."/>
        </authorList>
    </citation>
    <scope>NUCLEOTIDE SEQUENCE</scope>
</reference>
<dbReference type="KEGG" id="vg:77953118"/>
<dbReference type="RefSeq" id="YP_010676753.1">
    <property type="nucleotide sequence ID" value="NC_071015.1"/>
</dbReference>
<organism evidence="1 2">
    <name type="scientific">Kosakonia phage Kc263</name>
    <dbReference type="NCBI Taxonomy" id="2863194"/>
    <lineage>
        <taxon>Viruses</taxon>
        <taxon>Duplodnaviria</taxon>
        <taxon>Heunggongvirae</taxon>
        <taxon>Uroviricota</taxon>
        <taxon>Caudoviricetes</taxon>
        <taxon>Chimalliviridae</taxon>
        <taxon>Branisovskavirus</taxon>
        <taxon>Branisovskavirus Kc263</taxon>
    </lineage>
</organism>
<evidence type="ECO:0000313" key="1">
    <source>
        <dbReference type="EMBL" id="QYN79941.1"/>
    </source>
</evidence>
<sequence>MIKFVYMVRGGMKKIPAEALETLINEAGVQDQVFLIDVKSHSFELFGEDQAVGAFTRRFIGKYGLSLISSEMHQTVNTVYGAFGKMMDGQLMSRQEDLAKKMF</sequence>
<dbReference type="GeneID" id="77953118"/>
<name>A0AAE8BEI4_9CAUD</name>
<accession>A0AAE8BEI4</accession>
<dbReference type="EMBL" id="MZ348422">
    <property type="protein sequence ID" value="QYN79941.1"/>
    <property type="molecule type" value="Genomic_DNA"/>
</dbReference>
<evidence type="ECO:0000313" key="2">
    <source>
        <dbReference type="Proteomes" id="UP000828443"/>
    </source>
</evidence>